<name>A0ACC1BS82_9ROSI</name>
<sequence>MQKRETRAQRAVSFSKRRYGLFSKAAELCMLSGAQFAMVVSSPCSKESMFSFGHPSVDSVFDAFLRNRVPEPVDNEIIRSSLSVYNEIKAFEKEPGTREKIDGFLKDFEDLEKSFESIDELLVVQEKMGSLKNSALMRLSDYLCSKVFASGYFGNNLVDKIDFSNGISSALASEFSHLDEILMNGDTNSVFNGNYTGEIGNNSFYNGNANVGINNASISNVFYPDGNCVSGDEINHINQEAESGAITKSLSNPEIDFNQGASENAC</sequence>
<proteinExistence type="predicted"/>
<dbReference type="EMBL" id="CM047899">
    <property type="protein sequence ID" value="KAJ0101799.1"/>
    <property type="molecule type" value="Genomic_DNA"/>
</dbReference>
<protein>
    <submittedName>
        <fullName evidence="1">Uncharacterized protein</fullName>
    </submittedName>
</protein>
<gene>
    <name evidence="1" type="ORF">Patl1_04964</name>
</gene>
<comment type="caution">
    <text evidence="1">The sequence shown here is derived from an EMBL/GenBank/DDBJ whole genome shotgun (WGS) entry which is preliminary data.</text>
</comment>
<keyword evidence="2" id="KW-1185">Reference proteome</keyword>
<reference evidence="2" key="1">
    <citation type="journal article" date="2023" name="G3 (Bethesda)">
        <title>Genome assembly and association tests identify interacting loci associated with vigor, precocity, and sex in interspecific pistachio rootstocks.</title>
        <authorList>
            <person name="Palmer W."/>
            <person name="Jacygrad E."/>
            <person name="Sagayaradj S."/>
            <person name="Cavanaugh K."/>
            <person name="Han R."/>
            <person name="Bertier L."/>
            <person name="Beede B."/>
            <person name="Kafkas S."/>
            <person name="Golino D."/>
            <person name="Preece J."/>
            <person name="Michelmore R."/>
        </authorList>
    </citation>
    <scope>NUCLEOTIDE SEQUENCE [LARGE SCALE GENOMIC DNA]</scope>
</reference>
<accession>A0ACC1BS82</accession>
<evidence type="ECO:0000313" key="2">
    <source>
        <dbReference type="Proteomes" id="UP001164250"/>
    </source>
</evidence>
<organism evidence="1 2">
    <name type="scientific">Pistacia atlantica</name>
    <dbReference type="NCBI Taxonomy" id="434234"/>
    <lineage>
        <taxon>Eukaryota</taxon>
        <taxon>Viridiplantae</taxon>
        <taxon>Streptophyta</taxon>
        <taxon>Embryophyta</taxon>
        <taxon>Tracheophyta</taxon>
        <taxon>Spermatophyta</taxon>
        <taxon>Magnoliopsida</taxon>
        <taxon>eudicotyledons</taxon>
        <taxon>Gunneridae</taxon>
        <taxon>Pentapetalae</taxon>
        <taxon>rosids</taxon>
        <taxon>malvids</taxon>
        <taxon>Sapindales</taxon>
        <taxon>Anacardiaceae</taxon>
        <taxon>Pistacia</taxon>
    </lineage>
</organism>
<evidence type="ECO:0000313" key="1">
    <source>
        <dbReference type="EMBL" id="KAJ0101799.1"/>
    </source>
</evidence>
<dbReference type="Proteomes" id="UP001164250">
    <property type="component" value="Chromosome 3"/>
</dbReference>